<evidence type="ECO:0000256" key="3">
    <source>
        <dbReference type="ARBA" id="ARBA00022723"/>
    </source>
</evidence>
<keyword evidence="10" id="KW-1185">Reference proteome</keyword>
<dbReference type="InterPro" id="IPR036396">
    <property type="entry name" value="Cyt_P450_sf"/>
</dbReference>
<keyword evidence="5 7" id="KW-0408">Iron</keyword>
<keyword evidence="2 7" id="KW-0349">Heme</keyword>
<dbReference type="Pfam" id="PF00067">
    <property type="entry name" value="p450"/>
    <property type="match status" value="1"/>
</dbReference>
<keyword evidence="4 8" id="KW-0560">Oxidoreductase</keyword>
<dbReference type="SUPFAM" id="SSF48264">
    <property type="entry name" value="Cytochrome P450"/>
    <property type="match status" value="1"/>
</dbReference>
<dbReference type="InterPro" id="IPR050196">
    <property type="entry name" value="Cytochrome_P450_Monoox"/>
</dbReference>
<keyword evidence="6 8" id="KW-0503">Monooxygenase</keyword>
<dbReference type="EMBL" id="FPBK01000008">
    <property type="protein sequence ID" value="SFU57607.1"/>
    <property type="molecule type" value="Genomic_DNA"/>
</dbReference>
<dbReference type="STRING" id="1224947.SAMN05216480_10833"/>
<sequence>MSSDKKIPTVSTFRFLKNAKQILKNPLPFHQANFERLGDTFCLKVSPRSNLFFSRDPDFAEHILQKNQRNYKKSDIQTEELAKYVGHGLLTAEGKQWKTQRKLIQPAFHKKKLMLLLEAVQEAIVDELQHITTEKEIDIFPIMNDLAFQTVVKALFSNVADKTDIQELQHITETAQKMLISELRQPYKKWWFKLTGEIEKNIAFSKQSKIVLKKIIDKRKSSTQKTDDLLDMLLDARYEDGSSMTEDQLIDEILILFVAGHETTSNALTFACELLARNPQVQEKLSEEIITHKEESDVMTLIQKSQYANAVINEVMRMYPPVYFIDRVSKEADEINGFTIPKGANVLLSIFEIHHHQDFWENPNTFNPDRFLNYQFKNGDAYYPFGAGPRKCIGNNFAMYEMILALNELMKNFKIEPKSGTIEITPLISLKPKNAILKFTRR</sequence>
<dbReference type="RefSeq" id="WP_093025267.1">
    <property type="nucleotide sequence ID" value="NZ_FPBK01000008.1"/>
</dbReference>
<evidence type="ECO:0000256" key="2">
    <source>
        <dbReference type="ARBA" id="ARBA00022617"/>
    </source>
</evidence>
<evidence type="ECO:0000256" key="1">
    <source>
        <dbReference type="ARBA" id="ARBA00010617"/>
    </source>
</evidence>
<proteinExistence type="inferred from homology"/>
<dbReference type="GO" id="GO:0005506">
    <property type="term" value="F:iron ion binding"/>
    <property type="evidence" value="ECO:0007669"/>
    <property type="project" value="InterPro"/>
</dbReference>
<protein>
    <recommendedName>
        <fullName evidence="11">Cytochrome P450</fullName>
    </recommendedName>
</protein>
<name>A0A1I7HA99_9FLAO</name>
<evidence type="ECO:0000313" key="9">
    <source>
        <dbReference type="EMBL" id="SFU57607.1"/>
    </source>
</evidence>
<accession>A0A1I7HA99</accession>
<evidence type="ECO:0000256" key="7">
    <source>
        <dbReference type="PIRSR" id="PIRSR602401-1"/>
    </source>
</evidence>
<dbReference type="OrthoDB" id="9764248at2"/>
<dbReference type="InterPro" id="IPR001128">
    <property type="entry name" value="Cyt_P450"/>
</dbReference>
<evidence type="ECO:0000256" key="6">
    <source>
        <dbReference type="ARBA" id="ARBA00023033"/>
    </source>
</evidence>
<dbReference type="PRINTS" id="PR00385">
    <property type="entry name" value="P450"/>
</dbReference>
<evidence type="ECO:0000256" key="5">
    <source>
        <dbReference type="ARBA" id="ARBA00023004"/>
    </source>
</evidence>
<dbReference type="PROSITE" id="PS00086">
    <property type="entry name" value="CYTOCHROME_P450"/>
    <property type="match status" value="1"/>
</dbReference>
<evidence type="ECO:0000256" key="4">
    <source>
        <dbReference type="ARBA" id="ARBA00023002"/>
    </source>
</evidence>
<dbReference type="Gene3D" id="1.10.630.10">
    <property type="entry name" value="Cytochrome P450"/>
    <property type="match status" value="1"/>
</dbReference>
<gene>
    <name evidence="9" type="ORF">SAMN05216480_10833</name>
</gene>
<dbReference type="PANTHER" id="PTHR24291:SF50">
    <property type="entry name" value="BIFUNCTIONAL ALBAFLAVENONE MONOOXYGENASE_TERPENE SYNTHASE"/>
    <property type="match status" value="1"/>
</dbReference>
<reference evidence="9 10" key="1">
    <citation type="submission" date="2016-10" db="EMBL/GenBank/DDBJ databases">
        <authorList>
            <person name="de Groot N.N."/>
        </authorList>
    </citation>
    <scope>NUCLEOTIDE SEQUENCE [LARGE SCALE GENOMIC DNA]</scope>
    <source>
        <strain evidence="9 10">CGMCC 1.12333</strain>
    </source>
</reference>
<comment type="similarity">
    <text evidence="1 8">Belongs to the cytochrome P450 family.</text>
</comment>
<dbReference type="AlphaFoldDB" id="A0A1I7HA99"/>
<dbReference type="PANTHER" id="PTHR24291">
    <property type="entry name" value="CYTOCHROME P450 FAMILY 4"/>
    <property type="match status" value="1"/>
</dbReference>
<dbReference type="Proteomes" id="UP000199138">
    <property type="component" value="Unassembled WGS sequence"/>
</dbReference>
<organism evidence="9 10">
    <name type="scientific">Pustulibacterium marinum</name>
    <dbReference type="NCBI Taxonomy" id="1224947"/>
    <lineage>
        <taxon>Bacteria</taxon>
        <taxon>Pseudomonadati</taxon>
        <taxon>Bacteroidota</taxon>
        <taxon>Flavobacteriia</taxon>
        <taxon>Flavobacteriales</taxon>
        <taxon>Flavobacteriaceae</taxon>
        <taxon>Pustulibacterium</taxon>
    </lineage>
</organism>
<dbReference type="GO" id="GO:0004497">
    <property type="term" value="F:monooxygenase activity"/>
    <property type="evidence" value="ECO:0007669"/>
    <property type="project" value="UniProtKB-KW"/>
</dbReference>
<dbReference type="InterPro" id="IPR002401">
    <property type="entry name" value="Cyt_P450_E_grp-I"/>
</dbReference>
<dbReference type="InterPro" id="IPR017972">
    <property type="entry name" value="Cyt_P450_CS"/>
</dbReference>
<evidence type="ECO:0000313" key="10">
    <source>
        <dbReference type="Proteomes" id="UP000199138"/>
    </source>
</evidence>
<evidence type="ECO:0000256" key="8">
    <source>
        <dbReference type="RuleBase" id="RU000461"/>
    </source>
</evidence>
<dbReference type="GO" id="GO:0020037">
    <property type="term" value="F:heme binding"/>
    <property type="evidence" value="ECO:0007669"/>
    <property type="project" value="InterPro"/>
</dbReference>
<evidence type="ECO:0008006" key="11">
    <source>
        <dbReference type="Google" id="ProtNLM"/>
    </source>
</evidence>
<comment type="cofactor">
    <cofactor evidence="7">
        <name>heme</name>
        <dbReference type="ChEBI" id="CHEBI:30413"/>
    </cofactor>
</comment>
<dbReference type="PRINTS" id="PR00463">
    <property type="entry name" value="EP450I"/>
</dbReference>
<dbReference type="GO" id="GO:0016705">
    <property type="term" value="F:oxidoreductase activity, acting on paired donors, with incorporation or reduction of molecular oxygen"/>
    <property type="evidence" value="ECO:0007669"/>
    <property type="project" value="InterPro"/>
</dbReference>
<keyword evidence="3 7" id="KW-0479">Metal-binding</keyword>
<feature type="binding site" description="axial binding residue" evidence="7">
    <location>
        <position position="392"/>
    </location>
    <ligand>
        <name>heme</name>
        <dbReference type="ChEBI" id="CHEBI:30413"/>
    </ligand>
    <ligandPart>
        <name>Fe</name>
        <dbReference type="ChEBI" id="CHEBI:18248"/>
    </ligandPart>
</feature>